<dbReference type="AlphaFoldDB" id="A0A3N2BA27"/>
<keyword evidence="1" id="KW-0808">Transferase</keyword>
<name>A0A3N2BA27_9MICO</name>
<accession>A0A3N2BA27</accession>
<evidence type="ECO:0000313" key="2">
    <source>
        <dbReference type="Proteomes" id="UP000280668"/>
    </source>
</evidence>
<proteinExistence type="predicted"/>
<protein>
    <submittedName>
        <fullName evidence="1">Molybdopterin/thiamine biosynthesis adenylyltransferase</fullName>
    </submittedName>
</protein>
<dbReference type="Gene3D" id="3.40.50.720">
    <property type="entry name" value="NAD(P)-binding Rossmann-like Domain"/>
    <property type="match status" value="1"/>
</dbReference>
<keyword evidence="1" id="KW-0548">Nucleotidyltransferase</keyword>
<dbReference type="Proteomes" id="UP000280668">
    <property type="component" value="Unassembled WGS sequence"/>
</dbReference>
<keyword evidence="2" id="KW-1185">Reference proteome</keyword>
<dbReference type="EMBL" id="RKHK01000001">
    <property type="protein sequence ID" value="ROR72048.1"/>
    <property type="molecule type" value="Genomic_DNA"/>
</dbReference>
<comment type="caution">
    <text evidence="1">The sequence shown here is derived from an EMBL/GenBank/DDBJ whole genome shotgun (WGS) entry which is preliminary data.</text>
</comment>
<organism evidence="1 2">
    <name type="scientific">Bogoriella caseilytica</name>
    <dbReference type="NCBI Taxonomy" id="56055"/>
    <lineage>
        <taxon>Bacteria</taxon>
        <taxon>Bacillati</taxon>
        <taxon>Actinomycetota</taxon>
        <taxon>Actinomycetes</taxon>
        <taxon>Micrococcales</taxon>
        <taxon>Bogoriellaceae</taxon>
        <taxon>Bogoriella</taxon>
    </lineage>
</organism>
<gene>
    <name evidence="1" type="ORF">EDD31_0394</name>
</gene>
<reference evidence="1 2" key="1">
    <citation type="submission" date="2018-11" db="EMBL/GenBank/DDBJ databases">
        <title>Sequencing the genomes of 1000 actinobacteria strains.</title>
        <authorList>
            <person name="Klenk H.-P."/>
        </authorList>
    </citation>
    <scope>NUCLEOTIDE SEQUENCE [LARGE SCALE GENOMIC DNA]</scope>
    <source>
        <strain evidence="1 2">DSM 11294</strain>
    </source>
</reference>
<evidence type="ECO:0000313" key="1">
    <source>
        <dbReference type="EMBL" id="ROR72048.1"/>
    </source>
</evidence>
<sequence length="300" mass="32037">MVWCEAGRSQVGDGAAALRLDGLTAGEQRLLDRMDGFAHGFTETEIQMAARQYGVTAKRAGELLDVLRHGGVLEMSMEPPGAAQCAERDLAHRRDALEAYGRRAKQTVRVIGAGPIATAAAVTLAECAVGGIWPDHEMVRTELRMSHPRVQVVPIPDRLPDLTIAVFSRVADPVVLREVAFTDVPYLPVVVREAEVEVGPVLTPGVGPCHRCLDLHRTEDDPCWPTIATQLRCAEPLVAPPSLLLPVAGTVVSLALKHLAGDASDDTTLVVEPSRPTPRTVPWSVHPECGCTGLDAAVAA</sequence>
<dbReference type="GO" id="GO:0016779">
    <property type="term" value="F:nucleotidyltransferase activity"/>
    <property type="evidence" value="ECO:0007669"/>
    <property type="project" value="UniProtKB-KW"/>
</dbReference>